<dbReference type="InterPro" id="IPR000835">
    <property type="entry name" value="HTH_MarR-typ"/>
</dbReference>
<gene>
    <name evidence="6" type="ORF">IV88_GL001159</name>
</gene>
<evidence type="ECO:0000256" key="1">
    <source>
        <dbReference type="ARBA" id="ARBA00023015"/>
    </source>
</evidence>
<organism evidence="6 7">
    <name type="scientific">Pediococcus argentinicus</name>
    <dbReference type="NCBI Taxonomy" id="480391"/>
    <lineage>
        <taxon>Bacteria</taxon>
        <taxon>Bacillati</taxon>
        <taxon>Bacillota</taxon>
        <taxon>Bacilli</taxon>
        <taxon>Lactobacillales</taxon>
        <taxon>Lactobacillaceae</taxon>
        <taxon>Pediococcus</taxon>
    </lineage>
</organism>
<dbReference type="PATRIC" id="fig|480391.4.peg.1176"/>
<evidence type="ECO:0000256" key="4">
    <source>
        <dbReference type="SAM" id="MobiDB-lite"/>
    </source>
</evidence>
<dbReference type="SUPFAM" id="SSF46785">
    <property type="entry name" value="Winged helix' DNA-binding domain"/>
    <property type="match status" value="1"/>
</dbReference>
<dbReference type="EMBL" id="JQCQ01000037">
    <property type="protein sequence ID" value="KRO22477.1"/>
    <property type="molecule type" value="Genomic_DNA"/>
</dbReference>
<dbReference type="SMART" id="SM00347">
    <property type="entry name" value="HTH_MARR"/>
    <property type="match status" value="1"/>
</dbReference>
<dbReference type="PANTHER" id="PTHR42756">
    <property type="entry name" value="TRANSCRIPTIONAL REGULATOR, MARR"/>
    <property type="match status" value="1"/>
</dbReference>
<name>A0A0R2NF02_9LACO</name>
<feature type="domain" description="HTH marR-type" evidence="5">
    <location>
        <begin position="7"/>
        <end position="135"/>
    </location>
</feature>
<dbReference type="PROSITE" id="PS50995">
    <property type="entry name" value="HTH_MARR_2"/>
    <property type="match status" value="1"/>
</dbReference>
<evidence type="ECO:0000256" key="3">
    <source>
        <dbReference type="ARBA" id="ARBA00023163"/>
    </source>
</evidence>
<dbReference type="InterPro" id="IPR036388">
    <property type="entry name" value="WH-like_DNA-bd_sf"/>
</dbReference>
<dbReference type="Pfam" id="PF01047">
    <property type="entry name" value="MarR"/>
    <property type="match status" value="1"/>
</dbReference>
<dbReference type="AlphaFoldDB" id="A0A0R2NF02"/>
<dbReference type="InterPro" id="IPR036390">
    <property type="entry name" value="WH_DNA-bd_sf"/>
</dbReference>
<dbReference type="GO" id="GO:0003677">
    <property type="term" value="F:DNA binding"/>
    <property type="evidence" value="ECO:0007669"/>
    <property type="project" value="UniProtKB-KW"/>
</dbReference>
<dbReference type="GO" id="GO:0003700">
    <property type="term" value="F:DNA-binding transcription factor activity"/>
    <property type="evidence" value="ECO:0007669"/>
    <property type="project" value="InterPro"/>
</dbReference>
<dbReference type="Gene3D" id="1.10.10.10">
    <property type="entry name" value="Winged helix-like DNA-binding domain superfamily/Winged helix DNA-binding domain"/>
    <property type="match status" value="1"/>
</dbReference>
<keyword evidence="2" id="KW-0238">DNA-binding</keyword>
<dbReference type="OrthoDB" id="2309055at2"/>
<proteinExistence type="predicted"/>
<evidence type="ECO:0000313" key="7">
    <source>
        <dbReference type="Proteomes" id="UP000051249"/>
    </source>
</evidence>
<protein>
    <recommendedName>
        <fullName evidence="5">HTH marR-type domain-containing protein</fullName>
    </recommendedName>
</protein>
<accession>A0A0R2NF02</accession>
<feature type="region of interest" description="Disordered" evidence="4">
    <location>
        <begin position="141"/>
        <end position="162"/>
    </location>
</feature>
<dbReference type="PANTHER" id="PTHR42756:SF1">
    <property type="entry name" value="TRANSCRIPTIONAL REPRESSOR OF EMRAB OPERON"/>
    <property type="match status" value="1"/>
</dbReference>
<keyword evidence="3" id="KW-0804">Transcription</keyword>
<dbReference type="PRINTS" id="PR00598">
    <property type="entry name" value="HTHMARR"/>
</dbReference>
<evidence type="ECO:0000313" key="6">
    <source>
        <dbReference type="EMBL" id="KRO22477.1"/>
    </source>
</evidence>
<dbReference type="RefSeq" id="WP_057800348.1">
    <property type="nucleotide sequence ID" value="NZ_BJZZ01000038.1"/>
</dbReference>
<feature type="compositionally biased region" description="Basic and acidic residues" evidence="4">
    <location>
        <begin position="145"/>
        <end position="162"/>
    </location>
</feature>
<evidence type="ECO:0000256" key="2">
    <source>
        <dbReference type="ARBA" id="ARBA00023125"/>
    </source>
</evidence>
<evidence type="ECO:0000259" key="5">
    <source>
        <dbReference type="PROSITE" id="PS50995"/>
    </source>
</evidence>
<dbReference type="Proteomes" id="UP000051249">
    <property type="component" value="Unassembled WGS sequence"/>
</dbReference>
<sequence length="162" mass="18449">MSSHLSKHQLTEKFYELTMLFNIEARSKEDAPLAYQGQGNILLALEQEDGISQKELAQRLHISAPSTTEFVSKLVKKGLVEKTKSPKDGRVSLISLTDEGRANLKQMNQAELDGWDYLTDEQQLELNNLMEVMIAGMDKQYSGSDHQRSISEIKRDYMNNKK</sequence>
<keyword evidence="7" id="KW-1185">Reference proteome</keyword>
<reference evidence="6 7" key="1">
    <citation type="journal article" date="2015" name="Genome Announc.">
        <title>Expanding the biotechnology potential of lactobacilli through comparative genomics of 213 strains and associated genera.</title>
        <authorList>
            <person name="Sun Z."/>
            <person name="Harris H.M."/>
            <person name="McCann A."/>
            <person name="Guo C."/>
            <person name="Argimon S."/>
            <person name="Zhang W."/>
            <person name="Yang X."/>
            <person name="Jeffery I.B."/>
            <person name="Cooney J.C."/>
            <person name="Kagawa T.F."/>
            <person name="Liu W."/>
            <person name="Song Y."/>
            <person name="Salvetti E."/>
            <person name="Wrobel A."/>
            <person name="Rasinkangas P."/>
            <person name="Parkhill J."/>
            <person name="Rea M.C."/>
            <person name="O'Sullivan O."/>
            <person name="Ritari J."/>
            <person name="Douillard F.P."/>
            <person name="Paul Ross R."/>
            <person name="Yang R."/>
            <person name="Briner A.E."/>
            <person name="Felis G.E."/>
            <person name="de Vos W.M."/>
            <person name="Barrangou R."/>
            <person name="Klaenhammer T.R."/>
            <person name="Caufield P.W."/>
            <person name="Cui Y."/>
            <person name="Zhang H."/>
            <person name="O'Toole P.W."/>
        </authorList>
    </citation>
    <scope>NUCLEOTIDE SEQUENCE [LARGE SCALE GENOMIC DNA]</scope>
    <source>
        <strain evidence="6 7">DSM 23026</strain>
    </source>
</reference>
<comment type="caution">
    <text evidence="6">The sequence shown here is derived from an EMBL/GenBank/DDBJ whole genome shotgun (WGS) entry which is preliminary data.</text>
</comment>
<keyword evidence="1" id="KW-0805">Transcription regulation</keyword>